<sequence length="192" mass="21919">MTNINAPSYEVPAALLPHLQRTPSDPRPIVLMTCGLAGAGKTTLVKSVLKYYPQFTRISIDDIIFRAHGIYGIDYPASASAYEQYNEEADAIYLETFRKLLAERKDIAFERSCYAREDREEWRKIAEDGGARVVLVFLRAKDKNALWQRICERSKAEKTADNALDISRDTFETYWEGFEDPVGEDELIIDVN</sequence>
<dbReference type="Proteomes" id="UP001153331">
    <property type="component" value="Unassembled WGS sequence"/>
</dbReference>
<keyword evidence="2" id="KW-1185">Reference proteome</keyword>
<proteinExistence type="predicted"/>
<dbReference type="EMBL" id="JAPHNI010000194">
    <property type="protein sequence ID" value="KAJ8114432.1"/>
    <property type="molecule type" value="Genomic_DNA"/>
</dbReference>
<gene>
    <name evidence="1" type="ORF">OPT61_g3687</name>
</gene>
<evidence type="ECO:0000313" key="2">
    <source>
        <dbReference type="Proteomes" id="UP001153331"/>
    </source>
</evidence>
<comment type="caution">
    <text evidence="1">The sequence shown here is derived from an EMBL/GenBank/DDBJ whole genome shotgun (WGS) entry which is preliminary data.</text>
</comment>
<accession>A0ACC2IH64</accession>
<protein>
    <submittedName>
        <fullName evidence="1">Uncharacterized protein</fullName>
    </submittedName>
</protein>
<reference evidence="1" key="1">
    <citation type="submission" date="2022-11" db="EMBL/GenBank/DDBJ databases">
        <title>Genome Sequence of Boeremia exigua.</title>
        <authorList>
            <person name="Buettner E."/>
        </authorList>
    </citation>
    <scope>NUCLEOTIDE SEQUENCE</scope>
    <source>
        <strain evidence="1">CU02</strain>
    </source>
</reference>
<name>A0ACC2IH64_9PLEO</name>
<organism evidence="1 2">
    <name type="scientific">Boeremia exigua</name>
    <dbReference type="NCBI Taxonomy" id="749465"/>
    <lineage>
        <taxon>Eukaryota</taxon>
        <taxon>Fungi</taxon>
        <taxon>Dikarya</taxon>
        <taxon>Ascomycota</taxon>
        <taxon>Pezizomycotina</taxon>
        <taxon>Dothideomycetes</taxon>
        <taxon>Pleosporomycetidae</taxon>
        <taxon>Pleosporales</taxon>
        <taxon>Pleosporineae</taxon>
        <taxon>Didymellaceae</taxon>
        <taxon>Boeremia</taxon>
    </lineage>
</organism>
<evidence type="ECO:0000313" key="1">
    <source>
        <dbReference type="EMBL" id="KAJ8114432.1"/>
    </source>
</evidence>